<dbReference type="Pfam" id="PF22725">
    <property type="entry name" value="GFO_IDH_MocA_C3"/>
    <property type="match status" value="1"/>
</dbReference>
<dbReference type="PANTHER" id="PTHR43377">
    <property type="entry name" value="BILIVERDIN REDUCTASE A"/>
    <property type="match status" value="1"/>
</dbReference>
<dbReference type="Proteomes" id="UP001595583">
    <property type="component" value="Unassembled WGS sequence"/>
</dbReference>
<evidence type="ECO:0000259" key="1">
    <source>
        <dbReference type="Pfam" id="PF01408"/>
    </source>
</evidence>
<dbReference type="InterPro" id="IPR055170">
    <property type="entry name" value="GFO_IDH_MocA-like_dom"/>
</dbReference>
<sequence>MPGIGVIGYGYWGPNLARALVEVDAVALRAIADFSTAALERAGRRHPSARLLTDWRDVIGDPGVDAVVIATPVSTHFDIALAALKAGKHVLVEKPMTDSTFKASLLVEEAARRSLILMVDHTFIYTGAVQTIHDLIEAGRIGEVYYYDSIRVNLGLFQRDVNVIWDLAAHDVAILDFLIKAKPVAITASAAAFLPDRPENMAHLSVYFDNGALAHLNVNWMAPVKVRQTLIGGSQRMIIYDDMQNSEKVKIYDRGVDLAGSADSLREKLISYRMGEMSAPAISPKEALITEIEQFLRSVETAERAPSDGESGLRVVEMLAAASRSTALRGQPIELGSLRNAS</sequence>
<keyword evidence="4" id="KW-1185">Reference proteome</keyword>
<name>A0ABV7K9A3_9HYPH</name>
<dbReference type="InterPro" id="IPR000683">
    <property type="entry name" value="Gfo/Idh/MocA-like_OxRdtase_N"/>
</dbReference>
<dbReference type="PANTHER" id="PTHR43377:SF6">
    <property type="entry name" value="GFO_IDH_MOCA-LIKE OXIDOREDUCTASE N-TERMINAL DOMAIN-CONTAINING PROTEIN"/>
    <property type="match status" value="1"/>
</dbReference>
<evidence type="ECO:0000313" key="3">
    <source>
        <dbReference type="EMBL" id="MFC3205709.1"/>
    </source>
</evidence>
<dbReference type="InterPro" id="IPR051450">
    <property type="entry name" value="Gfo/Idh/MocA_Oxidoreductases"/>
</dbReference>
<dbReference type="SUPFAM" id="SSF55347">
    <property type="entry name" value="Glyceraldehyde-3-phosphate dehydrogenase-like, C-terminal domain"/>
    <property type="match status" value="1"/>
</dbReference>
<dbReference type="Gene3D" id="3.30.360.10">
    <property type="entry name" value="Dihydrodipicolinate Reductase, domain 2"/>
    <property type="match status" value="1"/>
</dbReference>
<evidence type="ECO:0000313" key="4">
    <source>
        <dbReference type="Proteomes" id="UP001595583"/>
    </source>
</evidence>
<reference evidence="4" key="1">
    <citation type="journal article" date="2019" name="Int. J. Syst. Evol. Microbiol.">
        <title>The Global Catalogue of Microorganisms (GCM) 10K type strain sequencing project: providing services to taxonomists for standard genome sequencing and annotation.</title>
        <authorList>
            <consortium name="The Broad Institute Genomics Platform"/>
            <consortium name="The Broad Institute Genome Sequencing Center for Infectious Disease"/>
            <person name="Wu L."/>
            <person name="Ma J."/>
        </authorList>
    </citation>
    <scope>NUCLEOTIDE SEQUENCE [LARGE SCALE GENOMIC DNA]</scope>
    <source>
        <strain evidence="4">KCTC 52165</strain>
    </source>
</reference>
<organism evidence="3 4">
    <name type="scientific">Aquamicrobium soli</name>
    <dbReference type="NCBI Taxonomy" id="1811518"/>
    <lineage>
        <taxon>Bacteria</taxon>
        <taxon>Pseudomonadati</taxon>
        <taxon>Pseudomonadota</taxon>
        <taxon>Alphaproteobacteria</taxon>
        <taxon>Hyphomicrobiales</taxon>
        <taxon>Phyllobacteriaceae</taxon>
        <taxon>Aquamicrobium</taxon>
    </lineage>
</organism>
<dbReference type="EMBL" id="JBHRTK010000006">
    <property type="protein sequence ID" value="MFC3205709.1"/>
    <property type="molecule type" value="Genomic_DNA"/>
</dbReference>
<dbReference type="RefSeq" id="WP_378219414.1">
    <property type="nucleotide sequence ID" value="NZ_JBHRTK010000006.1"/>
</dbReference>
<comment type="caution">
    <text evidence="3">The sequence shown here is derived from an EMBL/GenBank/DDBJ whole genome shotgun (WGS) entry which is preliminary data.</text>
</comment>
<dbReference type="SUPFAM" id="SSF51735">
    <property type="entry name" value="NAD(P)-binding Rossmann-fold domains"/>
    <property type="match status" value="1"/>
</dbReference>
<proteinExistence type="predicted"/>
<dbReference type="Gene3D" id="3.40.50.720">
    <property type="entry name" value="NAD(P)-binding Rossmann-like Domain"/>
    <property type="match status" value="1"/>
</dbReference>
<feature type="domain" description="GFO/IDH/MocA-like oxidoreductase" evidence="2">
    <location>
        <begin position="129"/>
        <end position="235"/>
    </location>
</feature>
<accession>A0ABV7K9A3</accession>
<evidence type="ECO:0000259" key="2">
    <source>
        <dbReference type="Pfam" id="PF22725"/>
    </source>
</evidence>
<gene>
    <name evidence="3" type="ORF">ACFOHJ_05750</name>
</gene>
<protein>
    <submittedName>
        <fullName evidence="3">Gfo/Idh/MocA family protein</fullName>
    </submittedName>
</protein>
<dbReference type="Pfam" id="PF01408">
    <property type="entry name" value="GFO_IDH_MocA"/>
    <property type="match status" value="1"/>
</dbReference>
<dbReference type="InterPro" id="IPR036291">
    <property type="entry name" value="NAD(P)-bd_dom_sf"/>
</dbReference>
<feature type="domain" description="Gfo/Idh/MocA-like oxidoreductase N-terminal" evidence="1">
    <location>
        <begin position="4"/>
        <end position="121"/>
    </location>
</feature>